<name>A0A1H1M196_BRESA</name>
<evidence type="ECO:0000313" key="3">
    <source>
        <dbReference type="Proteomes" id="UP000199700"/>
    </source>
</evidence>
<protein>
    <submittedName>
        <fullName evidence="2">Uncharacterized protein</fullName>
    </submittedName>
</protein>
<organism evidence="2 3">
    <name type="scientific">Brevibacterium sandarakinum</name>
    <dbReference type="NCBI Taxonomy" id="629680"/>
    <lineage>
        <taxon>Bacteria</taxon>
        <taxon>Bacillati</taxon>
        <taxon>Actinomycetota</taxon>
        <taxon>Actinomycetes</taxon>
        <taxon>Micrococcales</taxon>
        <taxon>Brevibacteriaceae</taxon>
        <taxon>Brevibacterium</taxon>
    </lineage>
</organism>
<dbReference type="OrthoDB" id="4804440at2"/>
<evidence type="ECO:0000256" key="1">
    <source>
        <dbReference type="SAM" id="MobiDB-lite"/>
    </source>
</evidence>
<feature type="compositionally biased region" description="Basic and acidic residues" evidence="1">
    <location>
        <begin position="18"/>
        <end position="38"/>
    </location>
</feature>
<dbReference type="EMBL" id="LT629739">
    <property type="protein sequence ID" value="SDR80075.1"/>
    <property type="molecule type" value="Genomic_DNA"/>
</dbReference>
<dbReference type="AlphaFoldDB" id="A0A1H1M196"/>
<accession>A0A1H1M196</accession>
<feature type="compositionally biased region" description="Acidic residues" evidence="1">
    <location>
        <begin position="58"/>
        <end position="69"/>
    </location>
</feature>
<dbReference type="Proteomes" id="UP000199700">
    <property type="component" value="Chromosome"/>
</dbReference>
<proteinExistence type="predicted"/>
<evidence type="ECO:0000313" key="2">
    <source>
        <dbReference type="EMBL" id="SDR80075.1"/>
    </source>
</evidence>
<reference evidence="2" key="1">
    <citation type="submission" date="2016-10" db="EMBL/GenBank/DDBJ databases">
        <authorList>
            <person name="Varghese N."/>
            <person name="Submissions S."/>
        </authorList>
    </citation>
    <scope>NUCLEOTIDE SEQUENCE [LARGE SCALE GENOMIC DNA]</scope>
    <source>
        <strain evidence="2">DSM 22082</strain>
    </source>
</reference>
<sequence length="69" mass="7621">MSDEQKNAEGSVETPEEQLERIAAEHDVPIEKDPKEAQAEAEASQPDEERDIRGGDTKEDEDTASEPPD</sequence>
<keyword evidence="3" id="KW-1185">Reference proteome</keyword>
<feature type="region of interest" description="Disordered" evidence="1">
    <location>
        <begin position="1"/>
        <end position="69"/>
    </location>
</feature>
<dbReference type="RefSeq" id="WP_092102766.1">
    <property type="nucleotide sequence ID" value="NZ_LT629739.1"/>
</dbReference>
<gene>
    <name evidence="2" type="ORF">SAMN04489751_0491</name>
</gene>